<organism evidence="1 2">
    <name type="scientific">Actinacidiphila yanglinensis</name>
    <dbReference type="NCBI Taxonomy" id="310779"/>
    <lineage>
        <taxon>Bacteria</taxon>
        <taxon>Bacillati</taxon>
        <taxon>Actinomycetota</taxon>
        <taxon>Actinomycetes</taxon>
        <taxon>Kitasatosporales</taxon>
        <taxon>Streptomycetaceae</taxon>
        <taxon>Actinacidiphila</taxon>
    </lineage>
</organism>
<dbReference type="Proteomes" id="UP000236754">
    <property type="component" value="Unassembled WGS sequence"/>
</dbReference>
<protein>
    <submittedName>
        <fullName evidence="1">Uncharacterized protein</fullName>
    </submittedName>
</protein>
<reference evidence="1 2" key="1">
    <citation type="submission" date="2016-10" db="EMBL/GenBank/DDBJ databases">
        <authorList>
            <person name="de Groot N.N."/>
        </authorList>
    </citation>
    <scope>NUCLEOTIDE SEQUENCE [LARGE SCALE GENOMIC DNA]</scope>
    <source>
        <strain evidence="1 2">CGMCC 4.2023</strain>
    </source>
</reference>
<dbReference type="AlphaFoldDB" id="A0A1H5SUV6"/>
<evidence type="ECO:0000313" key="1">
    <source>
        <dbReference type="EMBL" id="SEF54373.1"/>
    </source>
</evidence>
<gene>
    <name evidence="1" type="ORF">SAMN05216223_101287</name>
</gene>
<dbReference type="RefSeq" id="WP_103883692.1">
    <property type="nucleotide sequence ID" value="NZ_FNVU01000001.1"/>
</dbReference>
<proteinExistence type="predicted"/>
<accession>A0A1H5SUV6</accession>
<dbReference type="EMBL" id="FNVU01000001">
    <property type="protein sequence ID" value="SEF54373.1"/>
    <property type="molecule type" value="Genomic_DNA"/>
</dbReference>
<keyword evidence="2" id="KW-1185">Reference proteome</keyword>
<sequence>MRGRRTSDSAVALVVVGEVAHHRAAACAQVAVYLRSRHGRRLVDAHLSADPDLAGGCCPQHADVLRQGRPQPGGGALRTVDELLAGFPGCLVAAVATRAGGCVLGARDGGRVLAVPERGGRTMTRTDRAALASFLHATLVLGVRWSALRSIGVSVVPPAGRATRATVATRLTRVRLRPIAPPAAAGAARRALT</sequence>
<name>A0A1H5SUV6_9ACTN</name>
<dbReference type="OrthoDB" id="9792663at2"/>
<evidence type="ECO:0000313" key="2">
    <source>
        <dbReference type="Proteomes" id="UP000236754"/>
    </source>
</evidence>